<evidence type="ECO:0000256" key="3">
    <source>
        <dbReference type="ARBA" id="ARBA00023237"/>
    </source>
</evidence>
<dbReference type="InterPro" id="IPR037066">
    <property type="entry name" value="Plug_dom_sf"/>
</dbReference>
<dbReference type="InterPro" id="IPR000531">
    <property type="entry name" value="Beta-barrel_TonB"/>
</dbReference>
<dbReference type="InterPro" id="IPR010104">
    <property type="entry name" value="TonB_rcpt_bac"/>
</dbReference>
<dbReference type="PANTHER" id="PTHR40980">
    <property type="entry name" value="PLUG DOMAIN-CONTAINING PROTEIN"/>
    <property type="match status" value="1"/>
</dbReference>
<dbReference type="EMBL" id="JAWJEJ010000001">
    <property type="protein sequence ID" value="MDV3456963.1"/>
    <property type="molecule type" value="Genomic_DNA"/>
</dbReference>
<evidence type="ECO:0000313" key="8">
    <source>
        <dbReference type="EMBL" id="MDV3456963.1"/>
    </source>
</evidence>
<keyword evidence="2 4" id="KW-0472">Membrane</keyword>
<proteinExistence type="inferred from homology"/>
<feature type="signal peptide" evidence="5">
    <location>
        <begin position="1"/>
        <end position="36"/>
    </location>
</feature>
<dbReference type="Proteomes" id="UP001273531">
    <property type="component" value="Unassembled WGS sequence"/>
</dbReference>
<keyword evidence="8" id="KW-0675">Receptor</keyword>
<dbReference type="RefSeq" id="WP_317226129.1">
    <property type="nucleotide sequence ID" value="NZ_JAWJEJ010000001.1"/>
</dbReference>
<comment type="similarity">
    <text evidence="4">Belongs to the TonB-dependent receptor family.</text>
</comment>
<feature type="domain" description="TonB-dependent receptor plug" evidence="7">
    <location>
        <begin position="79"/>
        <end position="190"/>
    </location>
</feature>
<dbReference type="InterPro" id="IPR012910">
    <property type="entry name" value="Plug_dom"/>
</dbReference>
<evidence type="ECO:0000256" key="5">
    <source>
        <dbReference type="SAM" id="SignalP"/>
    </source>
</evidence>
<dbReference type="SUPFAM" id="SSF56935">
    <property type="entry name" value="Porins"/>
    <property type="match status" value="1"/>
</dbReference>
<dbReference type="InterPro" id="IPR036942">
    <property type="entry name" value="Beta-barrel_TonB_sf"/>
</dbReference>
<keyword evidence="9" id="KW-1185">Reference proteome</keyword>
<sequence>MAELSIGRSGSRAKPIRYGVSTLALAAAGWAMPAFAADDPPVVVAAPQDQPSETPASEDQDTIVVTGIRASLTSARNIKRNADQIVDSVTAQDIGALPDRSVSEALQRIPGITLQRTNENRDPARLAAEGGGVFIRGLSWVRSEINGRDVFSANNGRGLAFEDVSPDLLAGIDVYKNPSAEMVEGGVGGIVNLRTRKPFDQDGHLIAVSGDYNYADMREKGYWSANALVSNRWETGLGDIGILLSGSINNIGNRTDSIQLGTYTVRANAGGPAGFQNILVPSSLGWRRIDWQQRRVSVDGSIQWRPSPDMTFTAEAFLSSADPKDMEHAEGVYSLPDYESSYQVNGDKVLEVGSYTNANMDLDTRYGASHKVTRDYSLNWRWEPGEHWAFSADVQRITSEADVLSFTAFTEFGIAPGFFNANRPTLAFDLRGDSPSVRVTENGASLANQNNYWWAAAMDHLEDNRAGEWAERFDVEYKFDDDSFLKSFRAGMRATDREAVTRQTGYNWGLLSQQFWGAAGSAPPIFLNQTGFDTFVNNNGTPADPSDDFTQAGVRNPGLPGQAEQFNYNDFFRGKIGVPGVGWFPSVDLMTNGTANAYDYLRATQSSGWGWAPLTEDSYENANPGSDNVLGGIARQSEKTLAGYAMLRFGSGIVDGNIGIRVVRTRNEALGYLSLGTITSSCQATPAAPACAGLTQALAFSNNGAGGRLSDATYKNSYTDVLPTLNLRIKATDDLQLRFAAGKAMVRPNFSQLRPYASLSFGLNPAGTGLLPQPLGLTGQAGNPYLKPTKSTQFDFSAEYYFGRSNSLTFAAFYKDIKDYIISGNANETFTSNGQTLTFNVTRAVNGEKGRIKGVELAYTQFFDMLPGALGGLGFQGNVTWVDSTGGANQPVNTLDPNQINNANDTTLPLEGLSKWSYNVAAIYEKYGISARLAYNWRSEYLLTTSAANLNAPVWSEDYGQLDGSILFSITNNVKIGVQATNLLNTRTFLDVGGAVRHPRYSWTDTDRRIAGLLRFTF</sequence>
<accession>A0ABU3Y6D4</accession>
<dbReference type="Pfam" id="PF07715">
    <property type="entry name" value="Plug"/>
    <property type="match status" value="1"/>
</dbReference>
<keyword evidence="4" id="KW-0798">TonB box</keyword>
<comment type="caution">
    <text evidence="8">The sequence shown here is derived from an EMBL/GenBank/DDBJ whole genome shotgun (WGS) entry which is preliminary data.</text>
</comment>
<dbReference type="Gene3D" id="2.40.170.20">
    <property type="entry name" value="TonB-dependent receptor, beta-barrel domain"/>
    <property type="match status" value="1"/>
</dbReference>
<evidence type="ECO:0000259" key="6">
    <source>
        <dbReference type="Pfam" id="PF00593"/>
    </source>
</evidence>
<evidence type="ECO:0000256" key="2">
    <source>
        <dbReference type="ARBA" id="ARBA00023136"/>
    </source>
</evidence>
<dbReference type="NCBIfam" id="TIGR01782">
    <property type="entry name" value="TonB-Xanth-Caul"/>
    <property type="match status" value="1"/>
</dbReference>
<evidence type="ECO:0000256" key="4">
    <source>
        <dbReference type="RuleBase" id="RU003357"/>
    </source>
</evidence>
<feature type="chain" id="PRO_5045292429" evidence="5">
    <location>
        <begin position="37"/>
        <end position="1018"/>
    </location>
</feature>
<dbReference type="Gene3D" id="2.170.130.10">
    <property type="entry name" value="TonB-dependent receptor, plug domain"/>
    <property type="match status" value="1"/>
</dbReference>
<feature type="domain" description="TonB-dependent receptor-like beta-barrel" evidence="6">
    <location>
        <begin position="436"/>
        <end position="983"/>
    </location>
</feature>
<name>A0ABU3Y6D4_9SPHN</name>
<evidence type="ECO:0000313" key="9">
    <source>
        <dbReference type="Proteomes" id="UP001273531"/>
    </source>
</evidence>
<comment type="subcellular location">
    <subcellularLocation>
        <location evidence="1 4">Cell outer membrane</location>
    </subcellularLocation>
</comment>
<protein>
    <submittedName>
        <fullName evidence="8">TonB-dependent receptor</fullName>
    </submittedName>
</protein>
<organism evidence="8 9">
    <name type="scientific">Sphingomonas agrestis</name>
    <dbReference type="NCBI Taxonomy" id="3080540"/>
    <lineage>
        <taxon>Bacteria</taxon>
        <taxon>Pseudomonadati</taxon>
        <taxon>Pseudomonadota</taxon>
        <taxon>Alphaproteobacteria</taxon>
        <taxon>Sphingomonadales</taxon>
        <taxon>Sphingomonadaceae</taxon>
        <taxon>Sphingomonas</taxon>
    </lineage>
</organism>
<keyword evidence="5" id="KW-0732">Signal</keyword>
<reference evidence="8 9" key="1">
    <citation type="submission" date="2023-10" db="EMBL/GenBank/DDBJ databases">
        <title>Sphingomonas sp. HF-S4 16S ribosomal RNA gene Genome sequencing and assembly.</title>
        <authorList>
            <person name="Lee H."/>
        </authorList>
    </citation>
    <scope>NUCLEOTIDE SEQUENCE [LARGE SCALE GENOMIC DNA]</scope>
    <source>
        <strain evidence="8 9">HF-S4</strain>
    </source>
</reference>
<gene>
    <name evidence="8" type="ORF">RZN05_08215</name>
</gene>
<evidence type="ECO:0000259" key="7">
    <source>
        <dbReference type="Pfam" id="PF07715"/>
    </source>
</evidence>
<dbReference type="PANTHER" id="PTHR40980:SF3">
    <property type="entry name" value="TONB-DEPENDENT RECEPTOR-LIKE BETA-BARREL DOMAIN-CONTAINING PROTEIN"/>
    <property type="match status" value="1"/>
</dbReference>
<evidence type="ECO:0000256" key="1">
    <source>
        <dbReference type="ARBA" id="ARBA00004442"/>
    </source>
</evidence>
<keyword evidence="3" id="KW-0998">Cell outer membrane</keyword>
<dbReference type="Pfam" id="PF00593">
    <property type="entry name" value="TonB_dep_Rec_b-barrel"/>
    <property type="match status" value="1"/>
</dbReference>